<feature type="chain" id="PRO_5001914500" evidence="1">
    <location>
        <begin position="20"/>
        <end position="202"/>
    </location>
</feature>
<dbReference type="Proteomes" id="UP000029556">
    <property type="component" value="Unassembled WGS sequence"/>
</dbReference>
<organism evidence="3 4">
    <name type="scientific">Hoylesella buccalis DNF00853</name>
    <dbReference type="NCBI Taxonomy" id="1401074"/>
    <lineage>
        <taxon>Bacteria</taxon>
        <taxon>Pseudomonadati</taxon>
        <taxon>Bacteroidota</taxon>
        <taxon>Bacteroidia</taxon>
        <taxon>Bacteroidales</taxon>
        <taxon>Prevotellaceae</taxon>
        <taxon>Hoylesella</taxon>
    </lineage>
</organism>
<name>A0A095ZM72_9BACT</name>
<dbReference type="SUPFAM" id="SSF56925">
    <property type="entry name" value="OMPA-like"/>
    <property type="match status" value="1"/>
</dbReference>
<comment type="caution">
    <text evidence="3">The sequence shown here is derived from an EMBL/GenBank/DDBJ whole genome shotgun (WGS) entry which is preliminary data.</text>
</comment>
<protein>
    <submittedName>
        <fullName evidence="3">Membrane protein</fullName>
    </submittedName>
</protein>
<dbReference type="AlphaFoldDB" id="A0A095ZM72"/>
<evidence type="ECO:0000313" key="3">
    <source>
        <dbReference type="EMBL" id="KGF35840.1"/>
    </source>
</evidence>
<proteinExistence type="predicted"/>
<reference evidence="3 4" key="1">
    <citation type="submission" date="2014-07" db="EMBL/GenBank/DDBJ databases">
        <authorList>
            <person name="McCorrison J."/>
            <person name="Sanka R."/>
            <person name="Torralba M."/>
            <person name="Gillis M."/>
            <person name="Haft D.H."/>
            <person name="Methe B."/>
            <person name="Sutton G."/>
            <person name="Nelson K.E."/>
        </authorList>
    </citation>
    <scope>NUCLEOTIDE SEQUENCE [LARGE SCALE GENOMIC DNA]</scope>
    <source>
        <strain evidence="3 4">DNF00853</strain>
    </source>
</reference>
<dbReference type="Pfam" id="PF13568">
    <property type="entry name" value="OMP_b-brl_2"/>
    <property type="match status" value="1"/>
</dbReference>
<dbReference type="OrthoDB" id="947434at2"/>
<dbReference type="EMBL" id="JRNN01000035">
    <property type="protein sequence ID" value="KGF35840.1"/>
    <property type="molecule type" value="Genomic_DNA"/>
</dbReference>
<evidence type="ECO:0000313" key="4">
    <source>
        <dbReference type="Proteomes" id="UP000029556"/>
    </source>
</evidence>
<dbReference type="InterPro" id="IPR011250">
    <property type="entry name" value="OMP/PagP_B-barrel"/>
</dbReference>
<sequence>MKKIILSACVMFITIAAYGQRDKGTVTLQPKVGLNMATLTNDNDADSRFAPVVGAEVEVQATDMVSFSGGLLYSMQGAKGKIGNVDGTVKLDYINVPILANVYVAHGFAVKLGVQPGFLINNKVKVSQNGVNAEVDLEKSLKAAGIDAKLNKVDISIPVGVSYEFSNINIDARYNWGVTKIIDEDSSKNSVFQITVGYKFAL</sequence>
<feature type="domain" description="Outer membrane protein beta-barrel" evidence="2">
    <location>
        <begin position="22"/>
        <end position="182"/>
    </location>
</feature>
<feature type="signal peptide" evidence="1">
    <location>
        <begin position="1"/>
        <end position="19"/>
    </location>
</feature>
<gene>
    <name evidence="3" type="ORF">HMPREF2137_03900</name>
</gene>
<dbReference type="RefSeq" id="WP_036872197.1">
    <property type="nucleotide sequence ID" value="NZ_JRNN01000035.1"/>
</dbReference>
<accession>A0A095ZM72</accession>
<keyword evidence="1" id="KW-0732">Signal</keyword>
<evidence type="ECO:0000256" key="1">
    <source>
        <dbReference type="SAM" id="SignalP"/>
    </source>
</evidence>
<dbReference type="InterPro" id="IPR025665">
    <property type="entry name" value="Beta-barrel_OMP_2"/>
</dbReference>
<evidence type="ECO:0000259" key="2">
    <source>
        <dbReference type="Pfam" id="PF13568"/>
    </source>
</evidence>